<dbReference type="AlphaFoldDB" id="C5KKM9"/>
<dbReference type="GeneID" id="9062024"/>
<gene>
    <name evidence="2" type="ORF">Pmar_PMAR023467</name>
</gene>
<dbReference type="InterPro" id="IPR013518">
    <property type="entry name" value="K_chnl_inward-rec_Kir_cyto"/>
</dbReference>
<dbReference type="EMBL" id="GG673688">
    <property type="protein sequence ID" value="EER15141.1"/>
    <property type="molecule type" value="Genomic_DNA"/>
</dbReference>
<reference evidence="2 3" key="1">
    <citation type="submission" date="2008-07" db="EMBL/GenBank/DDBJ databases">
        <authorList>
            <person name="El-Sayed N."/>
            <person name="Caler E."/>
            <person name="Inman J."/>
            <person name="Amedeo P."/>
            <person name="Hass B."/>
            <person name="Wortman J."/>
        </authorList>
    </citation>
    <scope>NUCLEOTIDE SEQUENCE [LARGE SCALE GENOMIC DNA]</scope>
    <source>
        <strain evidence="3">ATCC 50983 / TXsc</strain>
    </source>
</reference>
<dbReference type="RefSeq" id="XP_002783345.1">
    <property type="nucleotide sequence ID" value="XM_002783299.1"/>
</dbReference>
<protein>
    <submittedName>
        <fullName evidence="2">Uncharacterized protein</fullName>
    </submittedName>
</protein>
<sequence length="149" mass="16296">MQSSTWNSSFELVCTIEFTDATTGNEINARKSWPLSDVTWLPAGTENSLCWAQIVKRMGDNGSYDVDVSNLDALTEDACELIKINRRELASDTRALGKQQDANSGVSTDAPDVDDERLRGSDTLSDWGIKFRSSDGSSDNIDVPVGNSR</sequence>
<dbReference type="InParanoid" id="C5KKM9"/>
<dbReference type="Proteomes" id="UP000007800">
    <property type="component" value="Unassembled WGS sequence"/>
</dbReference>
<dbReference type="Gene3D" id="2.60.40.1400">
    <property type="entry name" value="G protein-activated inward rectifier potassium channel 1"/>
    <property type="match status" value="1"/>
</dbReference>
<dbReference type="SUPFAM" id="SSF81296">
    <property type="entry name" value="E set domains"/>
    <property type="match status" value="1"/>
</dbReference>
<keyword evidence="3" id="KW-1185">Reference proteome</keyword>
<organism evidence="3">
    <name type="scientific">Perkinsus marinus (strain ATCC 50983 / TXsc)</name>
    <dbReference type="NCBI Taxonomy" id="423536"/>
    <lineage>
        <taxon>Eukaryota</taxon>
        <taxon>Sar</taxon>
        <taxon>Alveolata</taxon>
        <taxon>Perkinsozoa</taxon>
        <taxon>Perkinsea</taxon>
        <taxon>Perkinsida</taxon>
        <taxon>Perkinsidae</taxon>
        <taxon>Perkinsus</taxon>
    </lineage>
</organism>
<accession>C5KKM9</accession>
<proteinExistence type="predicted"/>
<evidence type="ECO:0000313" key="2">
    <source>
        <dbReference type="EMBL" id="EER15141.1"/>
    </source>
</evidence>
<dbReference type="InterPro" id="IPR014756">
    <property type="entry name" value="Ig_E-set"/>
</dbReference>
<evidence type="ECO:0000313" key="3">
    <source>
        <dbReference type="Proteomes" id="UP000007800"/>
    </source>
</evidence>
<feature type="region of interest" description="Disordered" evidence="1">
    <location>
        <begin position="93"/>
        <end position="149"/>
    </location>
</feature>
<name>C5KKM9_PERM5</name>
<evidence type="ECO:0000256" key="1">
    <source>
        <dbReference type="SAM" id="MobiDB-lite"/>
    </source>
</evidence>